<dbReference type="SUPFAM" id="SSF54593">
    <property type="entry name" value="Glyoxalase/Bleomycin resistance protein/Dihydroxybiphenyl dioxygenase"/>
    <property type="match status" value="1"/>
</dbReference>
<dbReference type="InterPro" id="IPR037523">
    <property type="entry name" value="VOC_core"/>
</dbReference>
<feature type="domain" description="VOC" evidence="1">
    <location>
        <begin position="1"/>
        <end position="122"/>
    </location>
</feature>
<dbReference type="PANTHER" id="PTHR34109:SF1">
    <property type="entry name" value="VOC DOMAIN-CONTAINING PROTEIN"/>
    <property type="match status" value="1"/>
</dbReference>
<dbReference type="PROSITE" id="PS51819">
    <property type="entry name" value="VOC"/>
    <property type="match status" value="1"/>
</dbReference>
<dbReference type="Pfam" id="PF00903">
    <property type="entry name" value="Glyoxalase"/>
    <property type="match status" value="1"/>
</dbReference>
<name>A0ABT1PEK1_9ACTN</name>
<dbReference type="Gene3D" id="3.30.720.110">
    <property type="match status" value="1"/>
</dbReference>
<dbReference type="InterPro" id="IPR029068">
    <property type="entry name" value="Glyas_Bleomycin-R_OHBP_Dase"/>
</dbReference>
<protein>
    <submittedName>
        <fullName evidence="2">Glyoxalase</fullName>
    </submittedName>
</protein>
<evidence type="ECO:0000313" key="3">
    <source>
        <dbReference type="Proteomes" id="UP001206206"/>
    </source>
</evidence>
<dbReference type="RefSeq" id="WP_255929125.1">
    <property type="nucleotide sequence ID" value="NZ_JANFNH010000019.1"/>
</dbReference>
<organism evidence="2 3">
    <name type="scientific">Streptantibioticus rubrisoli</name>
    <dbReference type="NCBI Taxonomy" id="1387313"/>
    <lineage>
        <taxon>Bacteria</taxon>
        <taxon>Bacillati</taxon>
        <taxon>Actinomycetota</taxon>
        <taxon>Actinomycetes</taxon>
        <taxon>Kitasatosporales</taxon>
        <taxon>Streptomycetaceae</taxon>
        <taxon>Streptantibioticus</taxon>
    </lineage>
</organism>
<sequence length="129" mass="13850">MICPTLRYRDAHAAIKQLTEAFGFTRGAVYESEDGTVLHAELSYGDGTVMLGTRGAGGVFDDAIGDAGPVGVYVVVEDPDAHFKRAQQAGAEVLMEPTDQDYGARDYMARDIEGNVWSFGTYTPVRAPG</sequence>
<evidence type="ECO:0000313" key="2">
    <source>
        <dbReference type="EMBL" id="MCQ4043754.1"/>
    </source>
</evidence>
<reference evidence="2 3" key="1">
    <citation type="submission" date="2022-06" db="EMBL/GenBank/DDBJ databases">
        <title>Draft genome sequence of type strain Streptomyces rubrisoli DSM 42083.</title>
        <authorList>
            <person name="Duangmal K."/>
            <person name="Klaysubun C."/>
        </authorList>
    </citation>
    <scope>NUCLEOTIDE SEQUENCE [LARGE SCALE GENOMIC DNA]</scope>
    <source>
        <strain evidence="2 3">DSM 42083</strain>
    </source>
</reference>
<evidence type="ECO:0000259" key="1">
    <source>
        <dbReference type="PROSITE" id="PS51819"/>
    </source>
</evidence>
<accession>A0ABT1PEK1</accession>
<dbReference type="PANTHER" id="PTHR34109">
    <property type="entry name" value="BNAUNNG04460D PROTEIN-RELATED"/>
    <property type="match status" value="1"/>
</dbReference>
<dbReference type="InterPro" id="IPR004360">
    <property type="entry name" value="Glyas_Fos-R_dOase_dom"/>
</dbReference>
<gene>
    <name evidence="2" type="ORF">NON19_17435</name>
</gene>
<proteinExistence type="predicted"/>
<dbReference type="Gene3D" id="3.30.720.120">
    <property type="match status" value="1"/>
</dbReference>
<dbReference type="Proteomes" id="UP001206206">
    <property type="component" value="Unassembled WGS sequence"/>
</dbReference>
<keyword evidence="3" id="KW-1185">Reference proteome</keyword>
<comment type="caution">
    <text evidence="2">The sequence shown here is derived from an EMBL/GenBank/DDBJ whole genome shotgun (WGS) entry which is preliminary data.</text>
</comment>
<dbReference type="EMBL" id="JANFNH010000019">
    <property type="protein sequence ID" value="MCQ4043754.1"/>
    <property type="molecule type" value="Genomic_DNA"/>
</dbReference>